<keyword evidence="11" id="KW-1133">Transmembrane helix</keyword>
<feature type="domain" description="Protein kinase" evidence="12">
    <location>
        <begin position="260"/>
        <end position="625"/>
    </location>
</feature>
<dbReference type="InterPro" id="IPR008271">
    <property type="entry name" value="Ser/Thr_kinase_AS"/>
</dbReference>
<protein>
    <recommendedName>
        <fullName evidence="1">non-specific serine/threonine protein kinase</fullName>
        <ecNumber evidence="1">2.7.11.1</ecNumber>
    </recommendedName>
</protein>
<dbReference type="OrthoDB" id="1405469at2759"/>
<feature type="region of interest" description="Disordered" evidence="10">
    <location>
        <begin position="27"/>
        <end position="53"/>
    </location>
</feature>
<dbReference type="GO" id="GO:0005634">
    <property type="term" value="C:nucleus"/>
    <property type="evidence" value="ECO:0007669"/>
    <property type="project" value="TreeGrafter"/>
</dbReference>
<feature type="region of interest" description="Disordered" evidence="10">
    <location>
        <begin position="695"/>
        <end position="726"/>
    </location>
</feature>
<evidence type="ECO:0000256" key="9">
    <source>
        <dbReference type="ARBA" id="ARBA00048679"/>
    </source>
</evidence>
<dbReference type="PROSITE" id="PS50011">
    <property type="entry name" value="PROTEIN_KINASE_DOM"/>
    <property type="match status" value="1"/>
</dbReference>
<gene>
    <name evidence="13" type="ORF">INT46_002470</name>
</gene>
<dbReference type="GO" id="GO:0005737">
    <property type="term" value="C:cytoplasm"/>
    <property type="evidence" value="ECO:0007669"/>
    <property type="project" value="TreeGrafter"/>
</dbReference>
<comment type="catalytic activity">
    <reaction evidence="9">
        <text>L-seryl-[protein] + ATP = O-phospho-L-seryl-[protein] + ADP + H(+)</text>
        <dbReference type="Rhea" id="RHEA:17989"/>
        <dbReference type="Rhea" id="RHEA-COMP:9863"/>
        <dbReference type="Rhea" id="RHEA-COMP:11604"/>
        <dbReference type="ChEBI" id="CHEBI:15378"/>
        <dbReference type="ChEBI" id="CHEBI:29999"/>
        <dbReference type="ChEBI" id="CHEBI:30616"/>
        <dbReference type="ChEBI" id="CHEBI:83421"/>
        <dbReference type="ChEBI" id="CHEBI:456216"/>
        <dbReference type="EC" id="2.7.11.1"/>
    </reaction>
</comment>
<evidence type="ECO:0000313" key="14">
    <source>
        <dbReference type="Proteomes" id="UP000650833"/>
    </source>
</evidence>
<dbReference type="GO" id="GO:0004674">
    <property type="term" value="F:protein serine/threonine kinase activity"/>
    <property type="evidence" value="ECO:0007669"/>
    <property type="project" value="UniProtKB-KW"/>
</dbReference>
<evidence type="ECO:0000256" key="8">
    <source>
        <dbReference type="ARBA" id="ARBA00047899"/>
    </source>
</evidence>
<evidence type="ECO:0000256" key="1">
    <source>
        <dbReference type="ARBA" id="ARBA00012513"/>
    </source>
</evidence>
<keyword evidence="5" id="KW-0418">Kinase</keyword>
<keyword evidence="4" id="KW-0547">Nucleotide-binding</keyword>
<comment type="similarity">
    <text evidence="7">Belongs to the protein kinase superfamily. Ser/Thr protein kinase family. GCN2 subfamily.</text>
</comment>
<sequence length="853" mass="96559">MDTITTNATSKRRASEPEASEALALISSANNQQNRVPPPLPYLPSDYRPSPDSPRHFVATQHPLLFDVNHNHHQSRRQRSRSIGYPLAIENSVAIAASGGGSASSSSTANNALTNNKEHFELVPYREWTVIARNKQKGQLVLYNQDSQSITVQNYLPDNFTHIDPNIPIQMKSNEKDYCPYCHQSIHNATSSTRPKSDEPDFMDRNYFRLLASSQTNTAANSPVQSRSSTFSADAGKPPLINAQNLNANAFNQGYYSKFFVEMNKLGKGFRGSVFLCEHMLDGVKLGKYAVKKVAIGNNHPWLVRMLREVHLLERLRHPNIVSYKHSWLEYNQLTPFGPEVPCLFILMECANGGNLEEYFEHMNKPEKTSVDASTSKTQQKRRMSSKELKRERIRKQYQAQESFEQEQNVSVPMVSISRRLLTMTEIWSLFLDIVQGLAHLHQQNIVHRDLKPPNLLLQYDERNRHAHQGIPRVLISDFGECEDLDETRVNDNRTGATGTLEFMAPEHVRLDPRGRNTVDYSPKADMWSLGMVLYFLCYSRLPYSIIDDVEILRSEILSFKDVRFPASRFDIYKNDTALYTEALNNPNITSDIPNELKILIRMLLSIDPIKRPSCNEILTKLRSIRRDETASIFQDIPSEWNPSSTKTNTQTASTNGNLSDTTIKSPLPLNENTIIIDTEEIASSQDEPYVYRTATKHRHSSSSISEDRGNSTSTGSNTLRKRQRLLGKEELDKDSIMRESDEDCGNEQEVQEVPPILLLGSPDLVESHHTARWLSDHHSIQIIKIATVVLKIASCTYSCSPYSAKPSALYPVVIFALLDFWSESSSPSFLLMVIHVIWIMSTTLLTGGLCAA</sequence>
<evidence type="ECO:0000256" key="4">
    <source>
        <dbReference type="ARBA" id="ARBA00022741"/>
    </source>
</evidence>
<dbReference type="SUPFAM" id="SSF56112">
    <property type="entry name" value="Protein kinase-like (PK-like)"/>
    <property type="match status" value="1"/>
</dbReference>
<dbReference type="SMART" id="SM00220">
    <property type="entry name" value="S_TKc"/>
    <property type="match status" value="1"/>
</dbReference>
<comment type="catalytic activity">
    <reaction evidence="8">
        <text>L-threonyl-[protein] + ATP = O-phospho-L-threonyl-[protein] + ADP + H(+)</text>
        <dbReference type="Rhea" id="RHEA:46608"/>
        <dbReference type="Rhea" id="RHEA-COMP:11060"/>
        <dbReference type="Rhea" id="RHEA-COMP:11605"/>
        <dbReference type="ChEBI" id="CHEBI:15378"/>
        <dbReference type="ChEBI" id="CHEBI:30013"/>
        <dbReference type="ChEBI" id="CHEBI:30616"/>
        <dbReference type="ChEBI" id="CHEBI:61977"/>
        <dbReference type="ChEBI" id="CHEBI:456216"/>
        <dbReference type="EC" id="2.7.11.1"/>
    </reaction>
</comment>
<keyword evidence="11" id="KW-0472">Membrane</keyword>
<evidence type="ECO:0000256" key="6">
    <source>
        <dbReference type="ARBA" id="ARBA00022840"/>
    </source>
</evidence>
<dbReference type="Proteomes" id="UP000650833">
    <property type="component" value="Unassembled WGS sequence"/>
</dbReference>
<dbReference type="InterPro" id="IPR000719">
    <property type="entry name" value="Prot_kinase_dom"/>
</dbReference>
<dbReference type="FunFam" id="3.30.200.20:FF:000306">
    <property type="entry name" value="IKS protein kinase"/>
    <property type="match status" value="1"/>
</dbReference>
<dbReference type="PROSITE" id="PS00108">
    <property type="entry name" value="PROTEIN_KINASE_ST"/>
    <property type="match status" value="1"/>
</dbReference>
<evidence type="ECO:0000256" key="10">
    <source>
        <dbReference type="SAM" id="MobiDB-lite"/>
    </source>
</evidence>
<feature type="transmembrane region" description="Helical" evidence="11">
    <location>
        <begin position="830"/>
        <end position="852"/>
    </location>
</feature>
<dbReference type="Gene3D" id="1.10.510.10">
    <property type="entry name" value="Transferase(Phosphotransferase) domain 1"/>
    <property type="match status" value="1"/>
</dbReference>
<dbReference type="AlphaFoldDB" id="A0A8H7VG41"/>
<dbReference type="EMBL" id="JAEPRC010000039">
    <property type="protein sequence ID" value="KAG2213249.1"/>
    <property type="molecule type" value="Genomic_DNA"/>
</dbReference>
<dbReference type="EC" id="2.7.11.1" evidence="1"/>
<keyword evidence="14" id="KW-1185">Reference proteome</keyword>
<dbReference type="PANTHER" id="PTHR11042">
    <property type="entry name" value="EUKARYOTIC TRANSLATION INITIATION FACTOR 2-ALPHA KINASE EIF2-ALPHA KINASE -RELATED"/>
    <property type="match status" value="1"/>
</dbReference>
<evidence type="ECO:0000256" key="3">
    <source>
        <dbReference type="ARBA" id="ARBA00022679"/>
    </source>
</evidence>
<comment type="caution">
    <text evidence="13">The sequence shown here is derived from an EMBL/GenBank/DDBJ whole genome shotgun (WGS) entry which is preliminary data.</text>
</comment>
<feature type="region of interest" description="Disordered" evidence="10">
    <location>
        <begin position="367"/>
        <end position="392"/>
    </location>
</feature>
<dbReference type="Gene3D" id="3.30.200.20">
    <property type="entry name" value="Phosphorylase Kinase, domain 1"/>
    <property type="match status" value="1"/>
</dbReference>
<evidence type="ECO:0000313" key="13">
    <source>
        <dbReference type="EMBL" id="KAG2213249.1"/>
    </source>
</evidence>
<evidence type="ECO:0000256" key="7">
    <source>
        <dbReference type="ARBA" id="ARBA00037982"/>
    </source>
</evidence>
<keyword evidence="2" id="KW-0723">Serine/threonine-protein kinase</keyword>
<evidence type="ECO:0000259" key="12">
    <source>
        <dbReference type="PROSITE" id="PS50011"/>
    </source>
</evidence>
<dbReference type="GO" id="GO:0005524">
    <property type="term" value="F:ATP binding"/>
    <property type="evidence" value="ECO:0007669"/>
    <property type="project" value="UniProtKB-KW"/>
</dbReference>
<organism evidence="13 14">
    <name type="scientific">Mucor plumbeus</name>
    <dbReference type="NCBI Taxonomy" id="97098"/>
    <lineage>
        <taxon>Eukaryota</taxon>
        <taxon>Fungi</taxon>
        <taxon>Fungi incertae sedis</taxon>
        <taxon>Mucoromycota</taxon>
        <taxon>Mucoromycotina</taxon>
        <taxon>Mucoromycetes</taxon>
        <taxon>Mucorales</taxon>
        <taxon>Mucorineae</taxon>
        <taxon>Mucoraceae</taxon>
        <taxon>Mucor</taxon>
    </lineage>
</organism>
<keyword evidence="3" id="KW-0808">Transferase</keyword>
<evidence type="ECO:0000256" key="2">
    <source>
        <dbReference type="ARBA" id="ARBA00022527"/>
    </source>
</evidence>
<dbReference type="InterPro" id="IPR050339">
    <property type="entry name" value="CC_SR_Kinase"/>
</dbReference>
<proteinExistence type="inferred from homology"/>
<feature type="compositionally biased region" description="Polar residues" evidence="10">
    <location>
        <begin position="641"/>
        <end position="665"/>
    </location>
</feature>
<evidence type="ECO:0000256" key="5">
    <source>
        <dbReference type="ARBA" id="ARBA00022777"/>
    </source>
</evidence>
<keyword evidence="11" id="KW-0812">Transmembrane</keyword>
<accession>A0A8H7VG41</accession>
<dbReference type="PANTHER" id="PTHR11042:SF138">
    <property type="entry name" value="SERINE_THREONINE-PROTEIN KINASE IKS1-RELATED"/>
    <property type="match status" value="1"/>
</dbReference>
<dbReference type="Pfam" id="PF00069">
    <property type="entry name" value="Pkinase"/>
    <property type="match status" value="2"/>
</dbReference>
<evidence type="ECO:0000256" key="11">
    <source>
        <dbReference type="SAM" id="Phobius"/>
    </source>
</evidence>
<dbReference type="InterPro" id="IPR011009">
    <property type="entry name" value="Kinase-like_dom_sf"/>
</dbReference>
<name>A0A8H7VG41_9FUNG</name>
<feature type="region of interest" description="Disordered" evidence="10">
    <location>
        <begin position="637"/>
        <end position="666"/>
    </location>
</feature>
<reference evidence="13" key="1">
    <citation type="submission" date="2020-12" db="EMBL/GenBank/DDBJ databases">
        <title>Metabolic potential, ecology and presence of endohyphal bacteria is reflected in genomic diversity of Mucoromycotina.</title>
        <authorList>
            <person name="Muszewska A."/>
            <person name="Okrasinska A."/>
            <person name="Steczkiewicz K."/>
            <person name="Drgas O."/>
            <person name="Orlowska M."/>
            <person name="Perlinska-Lenart U."/>
            <person name="Aleksandrzak-Piekarczyk T."/>
            <person name="Szatraj K."/>
            <person name="Zielenkiewicz U."/>
            <person name="Pilsyk S."/>
            <person name="Malc E."/>
            <person name="Mieczkowski P."/>
            <person name="Kruszewska J.S."/>
            <person name="Biernat P."/>
            <person name="Pawlowska J."/>
        </authorList>
    </citation>
    <scope>NUCLEOTIDE SEQUENCE</scope>
    <source>
        <strain evidence="13">CBS 226.32</strain>
    </source>
</reference>
<keyword evidence="6" id="KW-0067">ATP-binding</keyword>